<comment type="caution">
    <text evidence="7">The sequence shown here is derived from an EMBL/GenBank/DDBJ whole genome shotgun (WGS) entry which is preliminary data.</text>
</comment>
<gene>
    <name evidence="7" type="ORF">EIL87_06375</name>
</gene>
<dbReference type="OrthoDB" id="4332123at2"/>
<feature type="transmembrane region" description="Helical" evidence="5">
    <location>
        <begin position="163"/>
        <end position="187"/>
    </location>
</feature>
<evidence type="ECO:0000313" key="8">
    <source>
        <dbReference type="Proteomes" id="UP000274515"/>
    </source>
</evidence>
<feature type="transmembrane region" description="Helical" evidence="5">
    <location>
        <begin position="218"/>
        <end position="243"/>
    </location>
</feature>
<keyword evidence="3 5" id="KW-1133">Transmembrane helix</keyword>
<protein>
    <submittedName>
        <fullName evidence="7">MFS transporter</fullName>
    </submittedName>
</protein>
<evidence type="ECO:0000313" key="7">
    <source>
        <dbReference type="EMBL" id="RRO18734.1"/>
    </source>
</evidence>
<dbReference type="RefSeq" id="WP_125089232.1">
    <property type="nucleotide sequence ID" value="NZ_RSAA01000006.1"/>
</dbReference>
<keyword evidence="4 5" id="KW-0472">Membrane</keyword>
<dbReference type="InterPro" id="IPR050327">
    <property type="entry name" value="Proton-linked_MCT"/>
</dbReference>
<dbReference type="PANTHER" id="PTHR11360">
    <property type="entry name" value="MONOCARBOXYLATE TRANSPORTER"/>
    <property type="match status" value="1"/>
</dbReference>
<feature type="transmembrane region" description="Helical" evidence="5">
    <location>
        <begin position="381"/>
        <end position="401"/>
    </location>
</feature>
<evidence type="ECO:0000256" key="1">
    <source>
        <dbReference type="ARBA" id="ARBA00004651"/>
    </source>
</evidence>
<dbReference type="EMBL" id="RSAA01000006">
    <property type="protein sequence ID" value="RRO18734.1"/>
    <property type="molecule type" value="Genomic_DNA"/>
</dbReference>
<dbReference type="InterPro" id="IPR036259">
    <property type="entry name" value="MFS_trans_sf"/>
</dbReference>
<dbReference type="SUPFAM" id="SSF103473">
    <property type="entry name" value="MFS general substrate transporter"/>
    <property type="match status" value="1"/>
</dbReference>
<dbReference type="GO" id="GO:0005886">
    <property type="term" value="C:plasma membrane"/>
    <property type="evidence" value="ECO:0007669"/>
    <property type="project" value="UniProtKB-SubCell"/>
</dbReference>
<evidence type="ECO:0000256" key="4">
    <source>
        <dbReference type="ARBA" id="ARBA00023136"/>
    </source>
</evidence>
<keyword evidence="2 5" id="KW-0812">Transmembrane</keyword>
<dbReference type="CDD" id="cd06174">
    <property type="entry name" value="MFS"/>
    <property type="match status" value="1"/>
</dbReference>
<feature type="transmembrane region" description="Helical" evidence="5">
    <location>
        <begin position="109"/>
        <end position="129"/>
    </location>
</feature>
<evidence type="ECO:0000259" key="6">
    <source>
        <dbReference type="PROSITE" id="PS50850"/>
    </source>
</evidence>
<dbReference type="Pfam" id="PF07690">
    <property type="entry name" value="MFS_1"/>
    <property type="match status" value="1"/>
</dbReference>
<dbReference type="AlphaFoldDB" id="A0A426JZX6"/>
<evidence type="ECO:0000256" key="2">
    <source>
        <dbReference type="ARBA" id="ARBA00022692"/>
    </source>
</evidence>
<feature type="transmembrane region" description="Helical" evidence="5">
    <location>
        <begin position="49"/>
        <end position="71"/>
    </location>
</feature>
<keyword evidence="8" id="KW-1185">Reference proteome</keyword>
<dbReference type="InterPro" id="IPR011701">
    <property type="entry name" value="MFS"/>
</dbReference>
<dbReference type="Gene3D" id="1.20.1250.20">
    <property type="entry name" value="MFS general substrate transporter like domains"/>
    <property type="match status" value="2"/>
</dbReference>
<dbReference type="Proteomes" id="UP000274515">
    <property type="component" value="Unassembled WGS sequence"/>
</dbReference>
<feature type="transmembrane region" description="Helical" evidence="5">
    <location>
        <begin position="255"/>
        <end position="276"/>
    </location>
</feature>
<dbReference type="PROSITE" id="PS50850">
    <property type="entry name" value="MFS"/>
    <property type="match status" value="1"/>
</dbReference>
<comment type="subcellular location">
    <subcellularLocation>
        <location evidence="1">Cell membrane</location>
        <topology evidence="1">Multi-pass membrane protein</topology>
    </subcellularLocation>
</comment>
<feature type="transmembrane region" description="Helical" evidence="5">
    <location>
        <begin position="310"/>
        <end position="334"/>
    </location>
</feature>
<name>A0A426JZX6_9PSEU</name>
<dbReference type="GO" id="GO:0022857">
    <property type="term" value="F:transmembrane transporter activity"/>
    <property type="evidence" value="ECO:0007669"/>
    <property type="project" value="InterPro"/>
</dbReference>
<accession>A0A426JZX6</accession>
<sequence length="441" mass="46499">MAADRPERRAWWIWSVAVVAYLAAVFHRGSLGVAGTQALERFDVGPAALSAFTVLQVGIYAGMQVPTGLLVDRYGARRVITTAVLLLGTGQVLFALADTYAMGLAARGVLGLGDALMWVSILRLVAAYFSARRYALVATVSSALGALGGVAATFPLAAALRTIGWTGTFLLVGGLTMVYAAMTVSVVRDTTPKASSPQSGGAVLAQVRAAWSVPGTRLAFWTHFCTMFVSGALTLLWGFPYLVHGLGVAASTASVVLSLLIIGQVVGGPVVGALIGKRPECRMWLVMGYLGLNALSWVALLTWPQGRPPLAVIAVAFLVFAFGGPVSSVAFALVRDYNSLRQVGTATGVANAGGHSATALGVLGVGVVLDLVEWMPGGSEYRVAMLALVAMLLFGASRTWVWWRRARAEVFAAAQRGEQVPVLLHRHRWDLEAPRREPVAA</sequence>
<evidence type="ECO:0000256" key="5">
    <source>
        <dbReference type="SAM" id="Phobius"/>
    </source>
</evidence>
<feature type="transmembrane region" description="Helical" evidence="5">
    <location>
        <begin position="283"/>
        <end position="304"/>
    </location>
</feature>
<feature type="domain" description="Major facilitator superfamily (MFS) profile" evidence="6">
    <location>
        <begin position="13"/>
        <end position="407"/>
    </location>
</feature>
<feature type="transmembrane region" description="Helical" evidence="5">
    <location>
        <begin position="83"/>
        <end position="103"/>
    </location>
</feature>
<evidence type="ECO:0000256" key="3">
    <source>
        <dbReference type="ARBA" id="ARBA00022989"/>
    </source>
</evidence>
<feature type="transmembrane region" description="Helical" evidence="5">
    <location>
        <begin position="12"/>
        <end position="29"/>
    </location>
</feature>
<dbReference type="InterPro" id="IPR020846">
    <property type="entry name" value="MFS_dom"/>
</dbReference>
<organism evidence="7 8">
    <name type="scientific">Saccharopolyspora rhizosphaerae</name>
    <dbReference type="NCBI Taxonomy" id="2492662"/>
    <lineage>
        <taxon>Bacteria</taxon>
        <taxon>Bacillati</taxon>
        <taxon>Actinomycetota</taxon>
        <taxon>Actinomycetes</taxon>
        <taxon>Pseudonocardiales</taxon>
        <taxon>Pseudonocardiaceae</taxon>
        <taxon>Saccharopolyspora</taxon>
    </lineage>
</organism>
<reference evidence="7 8" key="1">
    <citation type="submission" date="2018-11" db="EMBL/GenBank/DDBJ databases">
        <title>Saccharopolyspora rhizosphaerae sp. nov., an actinomycete isolated from rhizosphere soil in Thailand.</title>
        <authorList>
            <person name="Intra B."/>
            <person name="Euanorasetr J."/>
            <person name="Take A."/>
            <person name="Inahashi Y."/>
            <person name="Mori M."/>
            <person name="Panbangred W."/>
            <person name="Matsumoto A."/>
        </authorList>
    </citation>
    <scope>NUCLEOTIDE SEQUENCE [LARGE SCALE GENOMIC DNA]</scope>
    <source>
        <strain evidence="7 8">H219</strain>
    </source>
</reference>
<feature type="transmembrane region" description="Helical" evidence="5">
    <location>
        <begin position="136"/>
        <end position="157"/>
    </location>
</feature>
<proteinExistence type="predicted"/>
<feature type="transmembrane region" description="Helical" evidence="5">
    <location>
        <begin position="346"/>
        <end position="369"/>
    </location>
</feature>